<keyword evidence="2" id="KW-1185">Reference proteome</keyword>
<organism evidence="1 2">
    <name type="scientific">Leptolyngbya boryana NIES-2135</name>
    <dbReference type="NCBI Taxonomy" id="1973484"/>
    <lineage>
        <taxon>Bacteria</taxon>
        <taxon>Bacillati</taxon>
        <taxon>Cyanobacteriota</taxon>
        <taxon>Cyanophyceae</taxon>
        <taxon>Leptolyngbyales</taxon>
        <taxon>Leptolyngbyaceae</taxon>
        <taxon>Leptolyngbya group</taxon>
        <taxon>Leptolyngbya</taxon>
    </lineage>
</organism>
<accession>A0A1Z4JF74</accession>
<evidence type="ECO:0008006" key="3">
    <source>
        <dbReference type="Google" id="ProtNLM"/>
    </source>
</evidence>
<sequence>MVAILLAACIWLLGTFDAWALVQIKLSDVSYRECPEDLAKGAITAGGVPQSARCFMVFGKATNPTNKLIVNADIFGRIYDANEDPIIENRTRLGSIPEVPPGVSEFEFPINVPESQPLPLKLLQFKAAGFTGTVRR</sequence>
<reference evidence="1 2" key="1">
    <citation type="submission" date="2017-06" db="EMBL/GenBank/DDBJ databases">
        <title>Genome sequencing of cyanobaciteial culture collection at National Institute for Environmental Studies (NIES).</title>
        <authorList>
            <person name="Hirose Y."/>
            <person name="Shimura Y."/>
            <person name="Fujisawa T."/>
            <person name="Nakamura Y."/>
            <person name="Kawachi M."/>
        </authorList>
    </citation>
    <scope>NUCLEOTIDE SEQUENCE [LARGE SCALE GENOMIC DNA]</scope>
    <source>
        <strain evidence="1 2">NIES-2135</strain>
    </source>
</reference>
<evidence type="ECO:0000313" key="2">
    <source>
        <dbReference type="Proteomes" id="UP000217895"/>
    </source>
</evidence>
<proteinExistence type="predicted"/>
<name>A0A1Z4JF74_LEPBY</name>
<dbReference type="EMBL" id="AP018203">
    <property type="protein sequence ID" value="BAY55380.1"/>
    <property type="molecule type" value="Genomic_DNA"/>
</dbReference>
<dbReference type="Proteomes" id="UP000217895">
    <property type="component" value="Chromosome"/>
</dbReference>
<protein>
    <recommendedName>
        <fullName evidence="3">Biotin carboxylase</fullName>
    </recommendedName>
</protein>
<dbReference type="AlphaFoldDB" id="A0A1Z4JF74"/>
<gene>
    <name evidence="1" type="ORF">NIES2135_22030</name>
</gene>
<evidence type="ECO:0000313" key="1">
    <source>
        <dbReference type="EMBL" id="BAY55380.1"/>
    </source>
</evidence>